<dbReference type="EMBL" id="CH473978">
    <property type="protein sequence ID" value="EDM10499.1"/>
    <property type="molecule type" value="Genomic_DNA"/>
</dbReference>
<accession>A6J808</accession>
<reference evidence="1 2" key="1">
    <citation type="submission" date="2005-09" db="EMBL/GenBank/DDBJ databases">
        <authorList>
            <person name="Mural R.J."/>
            <person name="Li P.W."/>
            <person name="Adams M.D."/>
            <person name="Amanatides P.G."/>
            <person name="Baden-Tillson H."/>
            <person name="Barnstead M."/>
            <person name="Chin S.H."/>
            <person name="Dew I."/>
            <person name="Evans C.A."/>
            <person name="Ferriera S."/>
            <person name="Flanigan M."/>
            <person name="Fosler C."/>
            <person name="Glodek A."/>
            <person name="Gu Z."/>
            <person name="Holt R.A."/>
            <person name="Jennings D."/>
            <person name="Kraft C.L."/>
            <person name="Lu F."/>
            <person name="Nguyen T."/>
            <person name="Nusskern D.R."/>
            <person name="Pfannkoch C.M."/>
            <person name="Sitter C."/>
            <person name="Sutton G.G."/>
            <person name="Venter J.C."/>
            <person name="Wang Z."/>
            <person name="Woodage T."/>
            <person name="Zheng X.H."/>
            <person name="Zhong F."/>
        </authorList>
    </citation>
    <scope>NUCLEOTIDE SEQUENCE [LARGE SCALE GENOMIC DNA]</scope>
    <source>
        <strain>BN</strain>
        <strain evidence="2">Sprague-Dawley</strain>
    </source>
</reference>
<sequence>MPAWTLLLSFHDDNELNF</sequence>
<organism evidence="1 2">
    <name type="scientific">Rattus norvegicus</name>
    <name type="common">Rat</name>
    <dbReference type="NCBI Taxonomy" id="10116"/>
    <lineage>
        <taxon>Eukaryota</taxon>
        <taxon>Metazoa</taxon>
        <taxon>Chordata</taxon>
        <taxon>Craniata</taxon>
        <taxon>Vertebrata</taxon>
        <taxon>Euteleostomi</taxon>
        <taxon>Mammalia</taxon>
        <taxon>Eutheria</taxon>
        <taxon>Euarchontoglires</taxon>
        <taxon>Glires</taxon>
        <taxon>Rodentia</taxon>
        <taxon>Myomorpha</taxon>
        <taxon>Muroidea</taxon>
        <taxon>Muridae</taxon>
        <taxon>Murinae</taxon>
        <taxon>Rattus</taxon>
    </lineage>
</organism>
<gene>
    <name evidence="1" type="ORF">rCG_55289</name>
</gene>
<proteinExistence type="predicted"/>
<evidence type="ECO:0000313" key="1">
    <source>
        <dbReference type="EMBL" id="EDM10499.1"/>
    </source>
</evidence>
<name>A6J808_RAT</name>
<evidence type="ECO:0000313" key="2">
    <source>
        <dbReference type="Proteomes" id="UP000234681"/>
    </source>
</evidence>
<dbReference type="Proteomes" id="UP000234681">
    <property type="component" value="Chromosome 5"/>
</dbReference>
<dbReference type="AlphaFoldDB" id="A6J808"/>
<protein>
    <submittedName>
        <fullName evidence="1">RCG55289</fullName>
    </submittedName>
</protein>